<dbReference type="AlphaFoldDB" id="U4U2F5"/>
<dbReference type="Gene3D" id="2.160.20.120">
    <property type="match status" value="1"/>
</dbReference>
<dbReference type="InterPro" id="IPR025164">
    <property type="entry name" value="Toastrack_DUF4097"/>
</dbReference>
<dbReference type="EMBL" id="KB631815">
    <property type="protein sequence ID" value="ERL86483.1"/>
    <property type="molecule type" value="Genomic_DNA"/>
</dbReference>
<evidence type="ECO:0000313" key="2">
    <source>
        <dbReference type="EMBL" id="ERL86483.1"/>
    </source>
</evidence>
<dbReference type="PANTHER" id="PTHR34094">
    <property type="match status" value="1"/>
</dbReference>
<gene>
    <name evidence="2" type="ORF">D910_03888</name>
</gene>
<reference evidence="2 3" key="1">
    <citation type="journal article" date="2013" name="Genome Biol.">
        <title>Draft genome of the mountain pine beetle, Dendroctonus ponderosae Hopkins, a major forest pest.</title>
        <authorList>
            <person name="Keeling C.I."/>
            <person name="Yuen M.M."/>
            <person name="Liao N.Y."/>
            <person name="Docking T.R."/>
            <person name="Chan S.K."/>
            <person name="Taylor G.A."/>
            <person name="Palmquist D.L."/>
            <person name="Jackman S.D."/>
            <person name="Nguyen A."/>
            <person name="Li M."/>
            <person name="Henderson H."/>
            <person name="Janes J.K."/>
            <person name="Zhao Y."/>
            <person name="Pandoh P."/>
            <person name="Moore R."/>
            <person name="Sperling F.A."/>
            <person name="Huber D.P."/>
            <person name="Birol I."/>
            <person name="Jones S.J."/>
            <person name="Bohlmann J."/>
        </authorList>
    </citation>
    <scope>NUCLEOTIDE SEQUENCE</scope>
</reference>
<proteinExistence type="predicted"/>
<sequence length="366" mass="40207">MEISVDALANKVKRHYILRLSIKPLSNLAWSSGLFQLYRRCSDLSIVKTQLEVPTFCDIHVDLACKVRIKPLNVHKYHNSNAFLLQTDQKYDNDIEHYIDGNKVVVKGHTGLNPNALCSIKAPVKANLHIKAKNDVSVGFFHGDKLNINTQGNVVVDRFQGDTIDVSTSNGNIVLHNYIQAANISGKTSNGSISTGRLQGLNLKLKVLEEGNMSVESSYCTESIFVVEKGNMTLDNVHKNCKVFLMKGHLALTGFDGQLSTVINSGSADIHLSRISGSSDITLKEVGDLILKLTDSCRESTLFKIISPSISVEGPIGSEAIKEENLVILKPEGNSDSVMLVNCSKSPVKVQATSWQEMIEMKLKNK</sequence>
<dbReference type="STRING" id="77166.U4U2F5"/>
<organism evidence="2 3">
    <name type="scientific">Dendroctonus ponderosae</name>
    <name type="common">Mountain pine beetle</name>
    <dbReference type="NCBI Taxonomy" id="77166"/>
    <lineage>
        <taxon>Eukaryota</taxon>
        <taxon>Metazoa</taxon>
        <taxon>Ecdysozoa</taxon>
        <taxon>Arthropoda</taxon>
        <taxon>Hexapoda</taxon>
        <taxon>Insecta</taxon>
        <taxon>Pterygota</taxon>
        <taxon>Neoptera</taxon>
        <taxon>Endopterygota</taxon>
        <taxon>Coleoptera</taxon>
        <taxon>Polyphaga</taxon>
        <taxon>Cucujiformia</taxon>
        <taxon>Curculionidae</taxon>
        <taxon>Scolytinae</taxon>
        <taxon>Dendroctonus</taxon>
    </lineage>
</organism>
<dbReference type="Proteomes" id="UP000030742">
    <property type="component" value="Unassembled WGS sequence"/>
</dbReference>
<dbReference type="Pfam" id="PF13349">
    <property type="entry name" value="DUF4097"/>
    <property type="match status" value="1"/>
</dbReference>
<dbReference type="PANTHER" id="PTHR34094:SF1">
    <property type="entry name" value="PROTEIN FAM185A"/>
    <property type="match status" value="1"/>
</dbReference>
<protein>
    <recommendedName>
        <fullName evidence="1">DUF4097 domain-containing protein</fullName>
    </recommendedName>
</protein>
<name>U4U2F5_DENPD</name>
<dbReference type="OrthoDB" id="5984441at2759"/>
<evidence type="ECO:0000259" key="1">
    <source>
        <dbReference type="Pfam" id="PF13349"/>
    </source>
</evidence>
<accession>U4U2F5</accession>
<feature type="domain" description="DUF4097" evidence="1">
    <location>
        <begin position="132"/>
        <end position="342"/>
    </location>
</feature>
<evidence type="ECO:0000313" key="3">
    <source>
        <dbReference type="Proteomes" id="UP000030742"/>
    </source>
</evidence>